<gene>
    <name evidence="2" type="ORF">GCM10009789_57500</name>
</gene>
<evidence type="ECO:0000256" key="1">
    <source>
        <dbReference type="SAM" id="MobiDB-lite"/>
    </source>
</evidence>
<evidence type="ECO:0000313" key="2">
    <source>
        <dbReference type="EMBL" id="GAA1596055.1"/>
    </source>
</evidence>
<dbReference type="SUPFAM" id="SSF52266">
    <property type="entry name" value="SGNH hydrolase"/>
    <property type="match status" value="1"/>
</dbReference>
<reference evidence="2 3" key="1">
    <citation type="journal article" date="2019" name="Int. J. Syst. Evol. Microbiol.">
        <title>The Global Catalogue of Microorganisms (GCM) 10K type strain sequencing project: providing services to taxonomists for standard genome sequencing and annotation.</title>
        <authorList>
            <consortium name="The Broad Institute Genomics Platform"/>
            <consortium name="The Broad Institute Genome Sequencing Center for Infectious Disease"/>
            <person name="Wu L."/>
            <person name="Ma J."/>
        </authorList>
    </citation>
    <scope>NUCLEOTIDE SEQUENCE [LARGE SCALE GENOMIC DNA]</scope>
    <source>
        <strain evidence="2 3">JCM 14969</strain>
    </source>
</reference>
<dbReference type="Gene3D" id="3.40.50.1110">
    <property type="entry name" value="SGNH hydrolase"/>
    <property type="match status" value="1"/>
</dbReference>
<keyword evidence="3" id="KW-1185">Reference proteome</keyword>
<dbReference type="EMBL" id="BAAAOS010000045">
    <property type="protein sequence ID" value="GAA1596055.1"/>
    <property type="molecule type" value="Genomic_DNA"/>
</dbReference>
<comment type="caution">
    <text evidence="2">The sequence shown here is derived from an EMBL/GenBank/DDBJ whole genome shotgun (WGS) entry which is preliminary data.</text>
</comment>
<proteinExistence type="predicted"/>
<feature type="region of interest" description="Disordered" evidence="1">
    <location>
        <begin position="38"/>
        <end position="64"/>
    </location>
</feature>
<accession>A0ABN2E633</accession>
<dbReference type="Proteomes" id="UP001500393">
    <property type="component" value="Unassembled WGS sequence"/>
</dbReference>
<protein>
    <recommendedName>
        <fullName evidence="4">SGNH hydrolase-type esterase domain-containing protein</fullName>
    </recommendedName>
</protein>
<name>A0ABN2E633_9ACTN</name>
<evidence type="ECO:0000313" key="3">
    <source>
        <dbReference type="Proteomes" id="UP001500393"/>
    </source>
</evidence>
<dbReference type="InterPro" id="IPR036514">
    <property type="entry name" value="SGNH_hydro_sf"/>
</dbReference>
<organism evidence="2 3">
    <name type="scientific">Kribbella sancticallisti</name>
    <dbReference type="NCBI Taxonomy" id="460087"/>
    <lineage>
        <taxon>Bacteria</taxon>
        <taxon>Bacillati</taxon>
        <taxon>Actinomycetota</taxon>
        <taxon>Actinomycetes</taxon>
        <taxon>Propionibacteriales</taxon>
        <taxon>Kribbellaceae</taxon>
        <taxon>Kribbella</taxon>
    </lineage>
</organism>
<sequence>MRITLLIVIIAGLVAAVAIPAGRGKSAAAWAPASHAVPGSQAVPDSQADPAPNTVEAVPRGTYGSGRIGPWTNLSRAISSPGQIRQVLAADGIFMFGDSIAVQDGESLARHLLAATGDSIAMHNWSGEPTSAAVDALEQWKRDYGLPSRILMAVNSNDIFAPFAFAEQVERVMRIVGPNRTVYWVNAQVARTKQPSEVQVADQRNSAWLNLQLADAERRNPNLRIIHWAEFLAADPDRLETYLRDGLHTSVPRGQNARNELIVQAIRG</sequence>
<evidence type="ECO:0008006" key="4">
    <source>
        <dbReference type="Google" id="ProtNLM"/>
    </source>
</evidence>